<accession>B5GS62</accession>
<dbReference type="EMBL" id="CM000914">
    <property type="protein sequence ID" value="EFG03853.2"/>
    <property type="molecule type" value="Genomic_DNA"/>
</dbReference>
<evidence type="ECO:0000313" key="2">
    <source>
        <dbReference type="Proteomes" id="UP000002357"/>
    </source>
</evidence>
<gene>
    <name evidence="1" type="ORF">SCLAV_p0363</name>
</gene>
<dbReference type="Proteomes" id="UP000002357">
    <property type="component" value="Plasmid pSCL4"/>
</dbReference>
<name>B5GS62_STRCL</name>
<organism evidence="1 2">
    <name type="scientific">Streptomyces clavuligerus</name>
    <dbReference type="NCBI Taxonomy" id="1901"/>
    <lineage>
        <taxon>Bacteria</taxon>
        <taxon>Bacillati</taxon>
        <taxon>Actinomycetota</taxon>
        <taxon>Actinomycetes</taxon>
        <taxon>Kitasatosporales</taxon>
        <taxon>Streptomycetaceae</taxon>
        <taxon>Streptomyces</taxon>
    </lineage>
</organism>
<protein>
    <submittedName>
        <fullName evidence="1">Uncharacterized protein</fullName>
    </submittedName>
</protein>
<dbReference type="AlphaFoldDB" id="B5GS62"/>
<proteinExistence type="predicted"/>
<sequence>MRARCGGPVRARRTARRASGAYEENEHYLHDTYGRLEAASRP</sequence>
<geneLocation type="plasmid" evidence="1 2">
    <name>pSCL4</name>
</geneLocation>
<reference evidence="1 2" key="1">
    <citation type="journal article" date="2010" name="Genome Biol. Evol.">
        <title>The sequence of a 1.8-mb bacterial linear plasmid reveals a rich evolutionary reservoir of secondary metabolic pathways.</title>
        <authorList>
            <person name="Medema M.H."/>
            <person name="Trefzer A."/>
            <person name="Kovalchuk A."/>
            <person name="van den Berg M."/>
            <person name="Mueller U."/>
            <person name="Heijne W."/>
            <person name="Wu L."/>
            <person name="Alam M.T."/>
            <person name="Ronning C.M."/>
            <person name="Nierman W.C."/>
            <person name="Bovenberg R.A.L."/>
            <person name="Breitling R."/>
            <person name="Takano E."/>
        </authorList>
    </citation>
    <scope>NUCLEOTIDE SEQUENCE [LARGE SCALE GENOMIC DNA]</scope>
    <source>
        <strain evidence="2">ATCC 27064 / DSM 738 / JCM 4710 / NBRC 13307 / NCIMB 12785 / NRRL 3585 / VKM Ac-602</strain>
        <plasmid evidence="1">pSCL4</plasmid>
    </source>
</reference>
<keyword evidence="1" id="KW-0614">Plasmid</keyword>
<evidence type="ECO:0000313" key="1">
    <source>
        <dbReference type="EMBL" id="EFG03853.2"/>
    </source>
</evidence>
<keyword evidence="2" id="KW-1185">Reference proteome</keyword>